<dbReference type="Proteomes" id="UP000242592">
    <property type="component" value="Unassembled WGS sequence"/>
</dbReference>
<dbReference type="GO" id="GO:0016646">
    <property type="term" value="F:oxidoreductase activity, acting on the CH-NH group of donors, NAD or NADP as acceptor"/>
    <property type="evidence" value="ECO:0007669"/>
    <property type="project" value="UniProtKB-ARBA"/>
</dbReference>
<dbReference type="GO" id="GO:0010181">
    <property type="term" value="F:FMN binding"/>
    <property type="evidence" value="ECO:0007669"/>
    <property type="project" value="InterPro"/>
</dbReference>
<evidence type="ECO:0000313" key="6">
    <source>
        <dbReference type="Proteomes" id="UP000242592"/>
    </source>
</evidence>
<sequence>MDALGKLYSSVAVVSMNLNGKINGITVAWIVRVSIKPKLIVISIGKTRYSHELLNKVEYYGVSVLSCKQKEIAKIFGTYSGRNYDKFKNVEYTFSKRGLPIINGSVAYLECKIIDKFDVGDHTLFVGEVVDEKVLSNEKPLIYGEHKILEVLD</sequence>
<evidence type="ECO:0000313" key="5">
    <source>
        <dbReference type="EMBL" id="SHH41082.1"/>
    </source>
</evidence>
<comment type="similarity">
    <text evidence="3">Belongs to the flavoredoxin family.</text>
</comment>
<dbReference type="InterPro" id="IPR002563">
    <property type="entry name" value="Flavin_Rdtase-like_dom"/>
</dbReference>
<dbReference type="SUPFAM" id="SSF50475">
    <property type="entry name" value="FMN-binding split barrel"/>
    <property type="match status" value="1"/>
</dbReference>
<dbReference type="InterPro" id="IPR052174">
    <property type="entry name" value="Flavoredoxin"/>
</dbReference>
<dbReference type="Pfam" id="PF01613">
    <property type="entry name" value="Flavin_Reduct"/>
    <property type="match status" value="1"/>
</dbReference>
<dbReference type="InterPro" id="IPR012349">
    <property type="entry name" value="Split_barrel_FMN-bd"/>
</dbReference>
<keyword evidence="2" id="KW-0285">Flavoprotein</keyword>
<keyword evidence="6" id="KW-1185">Reference proteome</keyword>
<organism evidence="5 6">
    <name type="scientific">Thermosipho atlanticus DSM 15807</name>
    <dbReference type="NCBI Taxonomy" id="1123380"/>
    <lineage>
        <taxon>Bacteria</taxon>
        <taxon>Thermotogati</taxon>
        <taxon>Thermotogota</taxon>
        <taxon>Thermotogae</taxon>
        <taxon>Thermotogales</taxon>
        <taxon>Fervidobacteriaceae</taxon>
        <taxon>Thermosipho</taxon>
    </lineage>
</organism>
<name>A0A1M5SRD3_9BACT</name>
<proteinExistence type="inferred from homology"/>
<accession>A0A1M5SRD3</accession>
<feature type="domain" description="Flavin reductase like" evidence="4">
    <location>
        <begin position="4"/>
        <end position="150"/>
    </location>
</feature>
<dbReference type="RefSeq" id="WP_073072930.1">
    <property type="nucleotide sequence ID" value="NZ_FQXN01000003.1"/>
</dbReference>
<evidence type="ECO:0000256" key="1">
    <source>
        <dbReference type="ARBA" id="ARBA00001917"/>
    </source>
</evidence>
<dbReference type="PANTHER" id="PTHR43567">
    <property type="entry name" value="FLAVOREDOXIN-RELATED-RELATED"/>
    <property type="match status" value="1"/>
</dbReference>
<dbReference type="Gene3D" id="2.30.110.10">
    <property type="entry name" value="Electron Transport, Fmn-binding Protein, Chain A"/>
    <property type="match status" value="1"/>
</dbReference>
<evidence type="ECO:0000256" key="3">
    <source>
        <dbReference type="ARBA" id="ARBA00038054"/>
    </source>
</evidence>
<evidence type="ECO:0000259" key="4">
    <source>
        <dbReference type="SMART" id="SM00903"/>
    </source>
</evidence>
<dbReference type="SMART" id="SM00903">
    <property type="entry name" value="Flavin_Reduct"/>
    <property type="match status" value="1"/>
</dbReference>
<comment type="cofactor">
    <cofactor evidence="1">
        <name>FMN</name>
        <dbReference type="ChEBI" id="CHEBI:58210"/>
    </cofactor>
</comment>
<dbReference type="STRING" id="1123380.SAMN02745199_1034"/>
<evidence type="ECO:0000256" key="2">
    <source>
        <dbReference type="ARBA" id="ARBA00022630"/>
    </source>
</evidence>
<dbReference type="AlphaFoldDB" id="A0A1M5SRD3"/>
<dbReference type="PANTHER" id="PTHR43567:SF1">
    <property type="entry name" value="FLAVOREDOXIN"/>
    <property type="match status" value="1"/>
</dbReference>
<dbReference type="EMBL" id="FQXN01000003">
    <property type="protein sequence ID" value="SHH41082.1"/>
    <property type="molecule type" value="Genomic_DNA"/>
</dbReference>
<gene>
    <name evidence="5" type="ORF">SAMN02745199_1034</name>
</gene>
<dbReference type="OrthoDB" id="9794638at2"/>
<protein>
    <submittedName>
        <fullName evidence="5">NADH-FMN oxidoreductase RutF, flavin reductase (DIM6/NTAB) family</fullName>
    </submittedName>
</protein>
<reference evidence="6" key="1">
    <citation type="submission" date="2016-11" db="EMBL/GenBank/DDBJ databases">
        <authorList>
            <person name="Varghese N."/>
            <person name="Submissions S."/>
        </authorList>
    </citation>
    <scope>NUCLEOTIDE SEQUENCE [LARGE SCALE GENOMIC DNA]</scope>
    <source>
        <strain evidence="6">DSM 15807</strain>
    </source>
</reference>